<dbReference type="PANTHER" id="PTHR10093">
    <property type="entry name" value="IRON-SULFUR CLUSTER ASSEMBLY ENZYME NIFU HOMOLOG"/>
    <property type="match status" value="1"/>
</dbReference>
<dbReference type="Gene3D" id="3.90.1010.10">
    <property type="match status" value="1"/>
</dbReference>
<sequence length="130" mass="14296">MAYSKEVNDRFYSVLNNPQSFSVGKFDPSDSRVATGMVGAPSCGDVMRIQLMVENNIIKDMKFKTYGCGSAIASSSKLVEMLLGKTLEEAKLVKDKEIAEALQLPSIKVHCSVLAEAAIKKAIEDYEQRQ</sequence>
<reference evidence="2" key="2">
    <citation type="journal article" date="2017" name="Nat. Commun.">
        <title>Single-virus genomics reveals hidden cosmopolitan and abundant viruses.</title>
        <authorList>
            <person name="Martinez-Hernandez F."/>
            <person name="Fornas O."/>
            <person name="Lluesma Gomez M."/>
            <person name="Bolduc B."/>
            <person name="de la Cruz Pena M.J."/>
            <person name="Martinez J.M."/>
            <person name="Anton J."/>
            <person name="Gasol J.M."/>
            <person name="Rosselli R."/>
            <person name="Rodriguez-Valera F."/>
            <person name="Sullivan M.B."/>
            <person name="Acinas S.G."/>
            <person name="Martinez-Garcia M."/>
        </authorList>
    </citation>
    <scope>NUCLEOTIDE SEQUENCE</scope>
</reference>
<name>A0A218MM29_9VIRU</name>
<proteinExistence type="predicted"/>
<feature type="domain" description="NIF system FeS cluster assembly NifU N-terminal" evidence="1">
    <location>
        <begin position="3"/>
        <end position="130"/>
    </location>
</feature>
<reference evidence="2" key="1">
    <citation type="submission" date="2016-10" db="EMBL/GenBank/DDBJ databases">
        <authorList>
            <person name="Varghese N."/>
        </authorList>
    </citation>
    <scope>NUCLEOTIDE SEQUENCE</scope>
</reference>
<dbReference type="EMBL" id="KY052827">
    <property type="protein sequence ID" value="ASF00301.1"/>
    <property type="molecule type" value="Genomic_DNA"/>
</dbReference>
<dbReference type="GO" id="GO:0005506">
    <property type="term" value="F:iron ion binding"/>
    <property type="evidence" value="ECO:0007669"/>
    <property type="project" value="InterPro"/>
</dbReference>
<dbReference type="Pfam" id="PF01592">
    <property type="entry name" value="NifU_N"/>
    <property type="match status" value="1"/>
</dbReference>
<protein>
    <recommendedName>
        <fullName evidence="1">NIF system FeS cluster assembly NifU N-terminal domain-containing protein</fullName>
    </recommendedName>
</protein>
<organism evidence="2">
    <name type="scientific">uncultured virus</name>
    <dbReference type="NCBI Taxonomy" id="340016"/>
    <lineage>
        <taxon>Viruses</taxon>
        <taxon>environmental samples</taxon>
    </lineage>
</organism>
<evidence type="ECO:0000259" key="1">
    <source>
        <dbReference type="Pfam" id="PF01592"/>
    </source>
</evidence>
<dbReference type="CDD" id="cd06664">
    <property type="entry name" value="IscU_like"/>
    <property type="match status" value="1"/>
</dbReference>
<accession>A0A218MM29</accession>
<evidence type="ECO:0000313" key="2">
    <source>
        <dbReference type="EMBL" id="ASF00301.1"/>
    </source>
</evidence>
<dbReference type="GO" id="GO:0016226">
    <property type="term" value="P:iron-sulfur cluster assembly"/>
    <property type="evidence" value="ECO:0007669"/>
    <property type="project" value="InterPro"/>
</dbReference>
<dbReference type="InterPro" id="IPR002871">
    <property type="entry name" value="NIF_FeS_clus_asmbl_NifU_N"/>
</dbReference>
<dbReference type="SUPFAM" id="SSF82649">
    <property type="entry name" value="SufE/NifU"/>
    <property type="match status" value="1"/>
</dbReference>
<dbReference type="GO" id="GO:0051536">
    <property type="term" value="F:iron-sulfur cluster binding"/>
    <property type="evidence" value="ECO:0007669"/>
    <property type="project" value="InterPro"/>
</dbReference>